<protein>
    <submittedName>
        <fullName evidence="2">Dihydrofolate reductase</fullName>
    </submittedName>
</protein>
<dbReference type="SUPFAM" id="SSF53597">
    <property type="entry name" value="Dihydrofolate reductase-like"/>
    <property type="match status" value="1"/>
</dbReference>
<dbReference type="Gene3D" id="3.40.430.10">
    <property type="entry name" value="Dihydrofolate Reductase, subunit A"/>
    <property type="match status" value="1"/>
</dbReference>
<evidence type="ECO:0000313" key="3">
    <source>
        <dbReference type="Proteomes" id="UP000661607"/>
    </source>
</evidence>
<dbReference type="RefSeq" id="WP_318782130.1">
    <property type="nucleotide sequence ID" value="NZ_BAAASY010000024.1"/>
</dbReference>
<dbReference type="EMBL" id="JADBEF010000001">
    <property type="protein sequence ID" value="MBE1563960.1"/>
    <property type="molecule type" value="Genomic_DNA"/>
</dbReference>
<reference evidence="2 3" key="1">
    <citation type="submission" date="2020-10" db="EMBL/GenBank/DDBJ databases">
        <title>Sequencing the genomes of 1000 actinobacteria strains.</title>
        <authorList>
            <person name="Klenk H.-P."/>
        </authorList>
    </citation>
    <scope>NUCLEOTIDE SEQUENCE [LARGE SCALE GENOMIC DNA]</scope>
    <source>
        <strain evidence="2 3">DSM 43748</strain>
    </source>
</reference>
<organism evidence="2 3">
    <name type="scientific">Nonomuraea africana</name>
    <dbReference type="NCBI Taxonomy" id="46171"/>
    <lineage>
        <taxon>Bacteria</taxon>
        <taxon>Bacillati</taxon>
        <taxon>Actinomycetota</taxon>
        <taxon>Actinomycetes</taxon>
        <taxon>Streptosporangiales</taxon>
        <taxon>Streptosporangiaceae</taxon>
        <taxon>Nonomuraea</taxon>
    </lineage>
</organism>
<accession>A0ABR9KPK6</accession>
<dbReference type="Pfam" id="PF01872">
    <property type="entry name" value="RibD_C"/>
    <property type="match status" value="1"/>
</dbReference>
<dbReference type="InterPro" id="IPR002734">
    <property type="entry name" value="RibDG_C"/>
</dbReference>
<dbReference type="Proteomes" id="UP000661607">
    <property type="component" value="Unassembled WGS sequence"/>
</dbReference>
<proteinExistence type="predicted"/>
<sequence length="179" mass="19140">MSRKLVAAQFISLDGVVEAPTGWHFPYFDEEMGAAVGEMSAAADTLLLGRMTYEEFASVWPHQSGEMADGINGIRKLVASTTLKEAGWQNASVIEVDVVAAVKELKEQPGANINVTGSIALTQSLLVAGLVDELRLLVHPIVVGTGRRLFPGGPRQVPLTLTRSVTFGTGVFDLTYQLA</sequence>
<dbReference type="InterPro" id="IPR050765">
    <property type="entry name" value="Riboflavin_Biosynth_HTPR"/>
</dbReference>
<feature type="domain" description="Bacterial bifunctional deaminase-reductase C-terminal" evidence="1">
    <location>
        <begin position="4"/>
        <end position="171"/>
    </location>
</feature>
<dbReference type="PANTHER" id="PTHR38011">
    <property type="entry name" value="DIHYDROFOLATE REDUCTASE FAMILY PROTEIN (AFU_ORTHOLOGUE AFUA_8G06820)"/>
    <property type="match status" value="1"/>
</dbReference>
<name>A0ABR9KPK6_9ACTN</name>
<evidence type="ECO:0000259" key="1">
    <source>
        <dbReference type="Pfam" id="PF01872"/>
    </source>
</evidence>
<keyword evidence="3" id="KW-1185">Reference proteome</keyword>
<dbReference type="PANTHER" id="PTHR38011:SF11">
    <property type="entry name" value="2,5-DIAMINO-6-RIBOSYLAMINO-4(3H)-PYRIMIDINONE 5'-PHOSPHATE REDUCTASE"/>
    <property type="match status" value="1"/>
</dbReference>
<comment type="caution">
    <text evidence="2">The sequence shown here is derived from an EMBL/GenBank/DDBJ whole genome shotgun (WGS) entry which is preliminary data.</text>
</comment>
<gene>
    <name evidence="2" type="ORF">H4W81_006739</name>
</gene>
<dbReference type="InterPro" id="IPR024072">
    <property type="entry name" value="DHFR-like_dom_sf"/>
</dbReference>
<evidence type="ECO:0000313" key="2">
    <source>
        <dbReference type="EMBL" id="MBE1563960.1"/>
    </source>
</evidence>